<feature type="region of interest" description="Disordered" evidence="1">
    <location>
        <begin position="1"/>
        <end position="25"/>
    </location>
</feature>
<gene>
    <name evidence="2" type="ORF">I6H06_29985</name>
</gene>
<sequence length="134" mass="14450">MTRNQHDPRNSGPASMRRATKSPRANLTVAEVAATMRPGVTYTTSRLAGKLGVPVSAMRHLLSCDVALARFDLHSGPTGRAYSLAGTRRAPDAHVDTRVRPDLSSNLTGYMRGLDTHRALAMTTRGSPTPRTAR</sequence>
<keyword evidence="2" id="KW-0614">Plasmid</keyword>
<reference evidence="2 3" key="1">
    <citation type="submission" date="2020-12" db="EMBL/GenBank/DDBJ databases">
        <title>FDA dAtabase for Regulatory Grade micrObial Sequences (FDA-ARGOS): Supporting development and validation of Infectious Disease Dx tests.</title>
        <authorList>
            <person name="Minogue T."/>
            <person name="Wolcott M."/>
            <person name="Wasieloski L."/>
            <person name="Aguilar W."/>
            <person name="Moore D."/>
            <person name="Jaissle J."/>
            <person name="Tallon L."/>
            <person name="Sadzewicz L."/>
            <person name="Zhao X."/>
            <person name="Boylan J."/>
            <person name="Ott S."/>
            <person name="Bowen H."/>
            <person name="Vavikolanu K."/>
            <person name="Mehta A."/>
            <person name="Aluvathingal J."/>
            <person name="Nadendla S."/>
            <person name="Yan Y."/>
            <person name="Sichtig H."/>
        </authorList>
    </citation>
    <scope>NUCLEOTIDE SEQUENCE [LARGE SCALE GENOMIC DNA]</scope>
    <source>
        <strain evidence="2 3">FDAARGOS_949</strain>
        <plasmid evidence="2 3">unnamed2</plasmid>
    </source>
</reference>
<name>A0AAP9Y602_BURGL</name>
<dbReference type="EMBL" id="CP065603">
    <property type="protein sequence ID" value="QPQ94833.1"/>
    <property type="molecule type" value="Genomic_DNA"/>
</dbReference>
<dbReference type="RefSeq" id="WP_012732806.1">
    <property type="nucleotide sequence ID" value="NZ_CP052134.1"/>
</dbReference>
<protein>
    <recommendedName>
        <fullName evidence="4">Phage DNA-binding protein</fullName>
    </recommendedName>
</protein>
<evidence type="ECO:0000313" key="3">
    <source>
        <dbReference type="Proteomes" id="UP000594892"/>
    </source>
</evidence>
<dbReference type="AlphaFoldDB" id="A0AAP9Y602"/>
<geneLocation type="plasmid" evidence="2 3">
    <name>unnamed2</name>
</geneLocation>
<evidence type="ECO:0000313" key="2">
    <source>
        <dbReference type="EMBL" id="QPQ94833.1"/>
    </source>
</evidence>
<evidence type="ECO:0000256" key="1">
    <source>
        <dbReference type="SAM" id="MobiDB-lite"/>
    </source>
</evidence>
<evidence type="ECO:0008006" key="4">
    <source>
        <dbReference type="Google" id="ProtNLM"/>
    </source>
</evidence>
<accession>A0AAP9Y602</accession>
<organism evidence="2 3">
    <name type="scientific">Burkholderia glumae</name>
    <name type="common">Pseudomonas glumae</name>
    <dbReference type="NCBI Taxonomy" id="337"/>
    <lineage>
        <taxon>Bacteria</taxon>
        <taxon>Pseudomonadati</taxon>
        <taxon>Pseudomonadota</taxon>
        <taxon>Betaproteobacteria</taxon>
        <taxon>Burkholderiales</taxon>
        <taxon>Burkholderiaceae</taxon>
        <taxon>Burkholderia</taxon>
    </lineage>
</organism>
<dbReference type="Proteomes" id="UP000594892">
    <property type="component" value="Plasmid unnamed2"/>
</dbReference>
<proteinExistence type="predicted"/>